<comment type="caution">
    <text evidence="1">The sequence shown here is derived from an EMBL/GenBank/DDBJ whole genome shotgun (WGS) entry which is preliminary data.</text>
</comment>
<name>A0ACA9JZ31_9GLOM</name>
<reference evidence="1" key="1">
    <citation type="submission" date="2021-06" db="EMBL/GenBank/DDBJ databases">
        <authorList>
            <person name="Kallberg Y."/>
            <person name="Tangrot J."/>
            <person name="Rosling A."/>
        </authorList>
    </citation>
    <scope>NUCLEOTIDE SEQUENCE</scope>
    <source>
        <strain evidence="1">28 12/20/2015</strain>
    </source>
</reference>
<organism evidence="1 2">
    <name type="scientific">Cetraspora pellucida</name>
    <dbReference type="NCBI Taxonomy" id="1433469"/>
    <lineage>
        <taxon>Eukaryota</taxon>
        <taxon>Fungi</taxon>
        <taxon>Fungi incertae sedis</taxon>
        <taxon>Mucoromycota</taxon>
        <taxon>Glomeromycotina</taxon>
        <taxon>Glomeromycetes</taxon>
        <taxon>Diversisporales</taxon>
        <taxon>Gigasporaceae</taxon>
        <taxon>Cetraspora</taxon>
    </lineage>
</organism>
<dbReference type="Proteomes" id="UP000789366">
    <property type="component" value="Unassembled WGS sequence"/>
</dbReference>
<proteinExistence type="predicted"/>
<protein>
    <submittedName>
        <fullName evidence="1">11340_t:CDS:1</fullName>
    </submittedName>
</protein>
<accession>A0ACA9JZ31</accession>
<dbReference type="EMBL" id="CAJVPW010000114">
    <property type="protein sequence ID" value="CAG8443206.1"/>
    <property type="molecule type" value="Genomic_DNA"/>
</dbReference>
<gene>
    <name evidence="1" type="ORF">SPELUC_LOCUS327</name>
</gene>
<keyword evidence="2" id="KW-1185">Reference proteome</keyword>
<evidence type="ECO:0000313" key="2">
    <source>
        <dbReference type="Proteomes" id="UP000789366"/>
    </source>
</evidence>
<evidence type="ECO:0000313" key="1">
    <source>
        <dbReference type="EMBL" id="CAG8443206.1"/>
    </source>
</evidence>
<sequence>MFSMANANQPWGDCIVVGIKDAPMLDSVNFLPDPPVAGQPVQFNISASLNTATNMYSNLVTAFQSDAGIIYNMDVYRLDKNLSEVNLTRTVEAFHSLPANHVISVNIVDMNSGDSYGCVSFTRTG</sequence>